<gene>
    <name evidence="2" type="ORF">EC957_005823</name>
</gene>
<dbReference type="Pfam" id="PF14953">
    <property type="entry name" value="DUF4504"/>
    <property type="match status" value="1"/>
</dbReference>
<keyword evidence="3" id="KW-1185">Reference proteome</keyword>
<evidence type="ECO:0000313" key="2">
    <source>
        <dbReference type="EMBL" id="KAF9539083.1"/>
    </source>
</evidence>
<name>A0A9P6F0A7_9FUNG</name>
<dbReference type="PANTHER" id="PTHR31366:SF2">
    <property type="entry name" value="UPF0739 PROTEIN C1ORF74"/>
    <property type="match status" value="1"/>
</dbReference>
<dbReference type="InterPro" id="IPR027850">
    <property type="entry name" value="DUF4504"/>
</dbReference>
<accession>A0A9P6F0A7</accession>
<feature type="compositionally biased region" description="Polar residues" evidence="1">
    <location>
        <begin position="293"/>
        <end position="304"/>
    </location>
</feature>
<comment type="caution">
    <text evidence="2">The sequence shown here is derived from an EMBL/GenBank/DDBJ whole genome shotgun (WGS) entry which is preliminary data.</text>
</comment>
<dbReference type="EMBL" id="JAAAXW010000266">
    <property type="protein sequence ID" value="KAF9539083.1"/>
    <property type="molecule type" value="Genomic_DNA"/>
</dbReference>
<feature type="compositionally biased region" description="Acidic residues" evidence="1">
    <location>
        <begin position="316"/>
        <end position="343"/>
    </location>
</feature>
<evidence type="ECO:0000256" key="1">
    <source>
        <dbReference type="SAM" id="MobiDB-lite"/>
    </source>
</evidence>
<evidence type="ECO:0000313" key="3">
    <source>
        <dbReference type="Proteomes" id="UP000723463"/>
    </source>
</evidence>
<reference evidence="2" key="1">
    <citation type="journal article" date="2020" name="Fungal Divers.">
        <title>Resolving the Mortierellaceae phylogeny through synthesis of multi-gene phylogenetics and phylogenomics.</title>
        <authorList>
            <person name="Vandepol N."/>
            <person name="Liber J."/>
            <person name="Desiro A."/>
            <person name="Na H."/>
            <person name="Kennedy M."/>
            <person name="Barry K."/>
            <person name="Grigoriev I.V."/>
            <person name="Miller A.N."/>
            <person name="O'Donnell K."/>
            <person name="Stajich J.E."/>
            <person name="Bonito G."/>
        </authorList>
    </citation>
    <scope>NUCLEOTIDE SEQUENCE</scope>
    <source>
        <strain evidence="2">NRRL 2591</strain>
    </source>
</reference>
<feature type="region of interest" description="Disordered" evidence="1">
    <location>
        <begin position="257"/>
        <end position="278"/>
    </location>
</feature>
<sequence length="357" mass="40406">MSATKVDTGCFDAALRLVDFALDGRINHTAQISLANDILCVSTGLRSAALIEQLYLKPNDIERIQSIFHHAARFNHLDLLSIGSDHIFIIHRQLLLQDIHEYLSESEQGLHHVFINVDYLLSQPKILPGRRYEPLDNYLKKYLLPDLEMRIRCWDQAELCFLPLPVPDRANDGDTAMTTATVDTTPATSELTPCTETIMTDDDTGLGLSMVTLSGWLLGYPVNYVLPTTASMKARKRAARALKLHERALLRQQGLAAKHLRHEQQQQYPHQQQKQSMGENLVLPTATVRHDSTNCGTCVDNGNMSDDEGGQREQSPIEEEYEDEEDEDEEDEDDEDEDEEDEDSSHNSLANRLLRIK</sequence>
<proteinExistence type="predicted"/>
<dbReference type="AlphaFoldDB" id="A0A9P6F0A7"/>
<organism evidence="2 3">
    <name type="scientific">Mortierella hygrophila</name>
    <dbReference type="NCBI Taxonomy" id="979708"/>
    <lineage>
        <taxon>Eukaryota</taxon>
        <taxon>Fungi</taxon>
        <taxon>Fungi incertae sedis</taxon>
        <taxon>Mucoromycota</taxon>
        <taxon>Mortierellomycotina</taxon>
        <taxon>Mortierellomycetes</taxon>
        <taxon>Mortierellales</taxon>
        <taxon>Mortierellaceae</taxon>
        <taxon>Mortierella</taxon>
    </lineage>
</organism>
<feature type="compositionally biased region" description="Low complexity" evidence="1">
    <location>
        <begin position="265"/>
        <end position="275"/>
    </location>
</feature>
<protein>
    <submittedName>
        <fullName evidence="2">Uncharacterized protein</fullName>
    </submittedName>
</protein>
<dbReference type="Proteomes" id="UP000723463">
    <property type="component" value="Unassembled WGS sequence"/>
</dbReference>
<feature type="region of interest" description="Disordered" evidence="1">
    <location>
        <begin position="291"/>
        <end position="357"/>
    </location>
</feature>
<dbReference type="PANTHER" id="PTHR31366">
    <property type="entry name" value="UPF0739 PROTEIN C1ORF74"/>
    <property type="match status" value="1"/>
</dbReference>